<feature type="transmembrane region" description="Helical" evidence="7">
    <location>
        <begin position="321"/>
        <end position="339"/>
    </location>
</feature>
<feature type="transmembrane region" description="Helical" evidence="7">
    <location>
        <begin position="178"/>
        <end position="199"/>
    </location>
</feature>
<evidence type="ECO:0000313" key="9">
    <source>
        <dbReference type="EMBL" id="SFU64843.1"/>
    </source>
</evidence>
<dbReference type="GO" id="GO:0022857">
    <property type="term" value="F:transmembrane transporter activity"/>
    <property type="evidence" value="ECO:0007669"/>
    <property type="project" value="InterPro"/>
</dbReference>
<evidence type="ECO:0000313" key="10">
    <source>
        <dbReference type="Proteomes" id="UP000183508"/>
    </source>
</evidence>
<feature type="domain" description="Major facilitator superfamily (MFS) profile" evidence="8">
    <location>
        <begin position="24"/>
        <end position="463"/>
    </location>
</feature>
<dbReference type="SUPFAM" id="SSF103473">
    <property type="entry name" value="MFS general substrate transporter"/>
    <property type="match status" value="1"/>
</dbReference>
<keyword evidence="6 7" id="KW-0472">Membrane</keyword>
<reference evidence="10" key="1">
    <citation type="submission" date="2016-10" db="EMBL/GenBank/DDBJ databases">
        <authorList>
            <person name="Varghese N."/>
        </authorList>
    </citation>
    <scope>NUCLEOTIDE SEQUENCE [LARGE SCALE GENOMIC DNA]</scope>
    <source>
        <strain evidence="10">DSM 17980</strain>
    </source>
</reference>
<dbReference type="RefSeq" id="WP_074950674.1">
    <property type="nucleotide sequence ID" value="NZ_FPBV01000005.1"/>
</dbReference>
<dbReference type="InterPro" id="IPR011701">
    <property type="entry name" value="MFS"/>
</dbReference>
<dbReference type="InterPro" id="IPR036259">
    <property type="entry name" value="MFS_trans_sf"/>
</dbReference>
<dbReference type="AlphaFoldDB" id="A0A1I7HVX2"/>
<dbReference type="InterPro" id="IPR050171">
    <property type="entry name" value="MFS_Transporters"/>
</dbReference>
<evidence type="ECO:0000256" key="6">
    <source>
        <dbReference type="ARBA" id="ARBA00023136"/>
    </source>
</evidence>
<sequence>MATWTQRAVDRLKGWLEPELFQPFLLGVFVSLSLSEFVRGALTFSLLPTWGRTVLGFAVEWTALALSVHYLVDNALRAPAGWLVDHVGERPAILAGFAIALGSLVAMSQVHTVGGLILSMAAYGMGATPMWPSVVSAIGRATPEHKRAAFMSYMYMFWLGGTGLGPVIINFLTGRRDALAFFVLAGVVALGLVLAWALVRWPGGNFANEGQAAPVRPGRGPAGSAASSAAAPAGLTASVGSSALTASDASADASAGSSAAARPGGWRTPADRRYWRSLWRNVREVAFLFPGMFVQTFAVASLIPILSVYARMVLGISGARYSTILVAGGALTVALLIPAGRLVDRTGPRPFLVGGFLIAGGLLAVYPWFHTLPLTYVTVALLGGCYAFILPAWNAVLDHSIDPDKKGALWGVFMTVEGLGSAAGPYVGGLMWDVFSPNAPFLASAAVILIMGVLYLFLPITAGHARRRAARPHT</sequence>
<evidence type="ECO:0000256" key="1">
    <source>
        <dbReference type="ARBA" id="ARBA00004651"/>
    </source>
</evidence>
<feature type="transmembrane region" description="Helical" evidence="7">
    <location>
        <begin position="153"/>
        <end position="172"/>
    </location>
</feature>
<organism evidence="9 10">
    <name type="scientific">Alicyclobacillus macrosporangiidus</name>
    <dbReference type="NCBI Taxonomy" id="392015"/>
    <lineage>
        <taxon>Bacteria</taxon>
        <taxon>Bacillati</taxon>
        <taxon>Bacillota</taxon>
        <taxon>Bacilli</taxon>
        <taxon>Bacillales</taxon>
        <taxon>Alicyclobacillaceae</taxon>
        <taxon>Alicyclobacillus</taxon>
    </lineage>
</organism>
<evidence type="ECO:0000256" key="2">
    <source>
        <dbReference type="ARBA" id="ARBA00022448"/>
    </source>
</evidence>
<evidence type="ECO:0000259" key="8">
    <source>
        <dbReference type="PROSITE" id="PS50850"/>
    </source>
</evidence>
<feature type="transmembrane region" description="Helical" evidence="7">
    <location>
        <begin position="20"/>
        <end position="42"/>
    </location>
</feature>
<evidence type="ECO:0000256" key="4">
    <source>
        <dbReference type="ARBA" id="ARBA00022692"/>
    </source>
</evidence>
<comment type="subcellular location">
    <subcellularLocation>
        <location evidence="1">Cell membrane</location>
        <topology evidence="1">Multi-pass membrane protein</topology>
    </subcellularLocation>
</comment>
<dbReference type="PROSITE" id="PS50850">
    <property type="entry name" value="MFS"/>
    <property type="match status" value="1"/>
</dbReference>
<keyword evidence="4 7" id="KW-0812">Transmembrane</keyword>
<dbReference type="PANTHER" id="PTHR23517:SF3">
    <property type="entry name" value="INTEGRAL MEMBRANE TRANSPORT PROTEIN"/>
    <property type="match status" value="1"/>
</dbReference>
<dbReference type="eggNOG" id="COG2814">
    <property type="taxonomic scope" value="Bacteria"/>
</dbReference>
<keyword evidence="10" id="KW-1185">Reference proteome</keyword>
<feature type="transmembrane region" description="Helical" evidence="7">
    <location>
        <begin position="351"/>
        <end position="369"/>
    </location>
</feature>
<gene>
    <name evidence="9" type="ORF">SAMN05421543_105130</name>
</gene>
<keyword evidence="3" id="KW-1003">Cell membrane</keyword>
<dbReference type="EMBL" id="FPBV01000005">
    <property type="protein sequence ID" value="SFU64843.1"/>
    <property type="molecule type" value="Genomic_DNA"/>
</dbReference>
<feature type="transmembrane region" description="Helical" evidence="7">
    <location>
        <begin position="92"/>
        <end position="118"/>
    </location>
</feature>
<proteinExistence type="predicted"/>
<feature type="transmembrane region" description="Helical" evidence="7">
    <location>
        <begin position="408"/>
        <end position="427"/>
    </location>
</feature>
<protein>
    <submittedName>
        <fullName evidence="9">Predicted arabinose efflux permease, MFS family</fullName>
    </submittedName>
</protein>
<dbReference type="InterPro" id="IPR020846">
    <property type="entry name" value="MFS_dom"/>
</dbReference>
<dbReference type="CDD" id="cd17325">
    <property type="entry name" value="MFS_MdtG_SLC18_like"/>
    <property type="match status" value="1"/>
</dbReference>
<keyword evidence="2" id="KW-0813">Transport</keyword>
<keyword evidence="5 7" id="KW-1133">Transmembrane helix</keyword>
<feature type="transmembrane region" description="Helical" evidence="7">
    <location>
        <begin position="285"/>
        <end position="309"/>
    </location>
</feature>
<evidence type="ECO:0000256" key="3">
    <source>
        <dbReference type="ARBA" id="ARBA00022475"/>
    </source>
</evidence>
<evidence type="ECO:0000256" key="7">
    <source>
        <dbReference type="SAM" id="Phobius"/>
    </source>
</evidence>
<dbReference type="GO" id="GO:0005886">
    <property type="term" value="C:plasma membrane"/>
    <property type="evidence" value="ECO:0007669"/>
    <property type="project" value="UniProtKB-SubCell"/>
</dbReference>
<feature type="transmembrane region" description="Helical" evidence="7">
    <location>
        <begin position="439"/>
        <end position="458"/>
    </location>
</feature>
<dbReference type="Proteomes" id="UP000183508">
    <property type="component" value="Unassembled WGS sequence"/>
</dbReference>
<feature type="transmembrane region" description="Helical" evidence="7">
    <location>
        <begin position="54"/>
        <end position="72"/>
    </location>
</feature>
<dbReference type="PANTHER" id="PTHR23517">
    <property type="entry name" value="RESISTANCE PROTEIN MDTM, PUTATIVE-RELATED-RELATED"/>
    <property type="match status" value="1"/>
</dbReference>
<name>A0A1I7HVX2_9BACL</name>
<dbReference type="Gene3D" id="1.20.1250.20">
    <property type="entry name" value="MFS general substrate transporter like domains"/>
    <property type="match status" value="2"/>
</dbReference>
<dbReference type="STRING" id="392015.SAMN05421543_105130"/>
<dbReference type="Pfam" id="PF07690">
    <property type="entry name" value="MFS_1"/>
    <property type="match status" value="1"/>
</dbReference>
<feature type="transmembrane region" description="Helical" evidence="7">
    <location>
        <begin position="375"/>
        <end position="396"/>
    </location>
</feature>
<evidence type="ECO:0000256" key="5">
    <source>
        <dbReference type="ARBA" id="ARBA00022989"/>
    </source>
</evidence>
<accession>A0A1I7HVX2</accession>